<keyword evidence="4 5" id="KW-0472">Membrane</keyword>
<dbReference type="Pfam" id="PF14237">
    <property type="entry name" value="GYF_2"/>
    <property type="match status" value="1"/>
</dbReference>
<organism evidence="7 8">
    <name type="scientific">Alloprevotella tannerae ATCC 51259</name>
    <dbReference type="NCBI Taxonomy" id="626522"/>
    <lineage>
        <taxon>Bacteria</taxon>
        <taxon>Pseudomonadati</taxon>
        <taxon>Bacteroidota</taxon>
        <taxon>Bacteroidia</taxon>
        <taxon>Bacteroidales</taxon>
        <taxon>Prevotellaceae</taxon>
        <taxon>Alloprevotella</taxon>
    </lineage>
</organism>
<sequence length="161" mass="17804">MSTYFYIDAQQRQCGPIPPTQFAAYGITPTTYVWTAGMAQWQLAGTIIELQPYFSKSQLFNAVGIRPSRPDSNLVWAILSTILFCLPLGLVGVYYSMKVDPLYLQGKYEEAQAMAKKSMNWSIAGCITGIALAVIYAILSIFLMPIIGAYLQYAIMSLCAT</sequence>
<evidence type="ECO:0000256" key="5">
    <source>
        <dbReference type="SAM" id="Phobius"/>
    </source>
</evidence>
<dbReference type="InterPro" id="IPR007593">
    <property type="entry name" value="CD225/Dispanin_fam"/>
</dbReference>
<evidence type="ECO:0000313" key="7">
    <source>
        <dbReference type="EMBL" id="EEX71785.1"/>
    </source>
</evidence>
<keyword evidence="3 5" id="KW-1133">Transmembrane helix</keyword>
<reference evidence="7" key="1">
    <citation type="submission" date="2009-09" db="EMBL/GenBank/DDBJ databases">
        <authorList>
            <person name="Weinstock G."/>
            <person name="Sodergren E."/>
            <person name="Clifton S."/>
            <person name="Fulton L."/>
            <person name="Fulton B."/>
            <person name="Courtney L."/>
            <person name="Fronick C."/>
            <person name="Harrison M."/>
            <person name="Strong C."/>
            <person name="Farmer C."/>
            <person name="Delahaunty K."/>
            <person name="Markovic C."/>
            <person name="Hall O."/>
            <person name="Minx P."/>
            <person name="Tomlinson C."/>
            <person name="Mitreva M."/>
            <person name="Nelson J."/>
            <person name="Hou S."/>
            <person name="Wollam A."/>
            <person name="Pepin K.H."/>
            <person name="Johnson M."/>
            <person name="Bhonagiri V."/>
            <person name="Nash W.E."/>
            <person name="Warren W."/>
            <person name="Chinwalla A."/>
            <person name="Mardis E.R."/>
            <person name="Wilson R.K."/>
        </authorList>
    </citation>
    <scope>NUCLEOTIDE SEQUENCE [LARGE SCALE GENOMIC DNA]</scope>
    <source>
        <strain evidence="7">ATCC 51259</strain>
    </source>
</reference>
<evidence type="ECO:0000259" key="6">
    <source>
        <dbReference type="Pfam" id="PF14237"/>
    </source>
</evidence>
<dbReference type="EMBL" id="ACIJ02000018">
    <property type="protein sequence ID" value="EEX71785.1"/>
    <property type="molecule type" value="Genomic_DNA"/>
</dbReference>
<dbReference type="AlphaFoldDB" id="C9LGH7"/>
<keyword evidence="8" id="KW-1185">Reference proteome</keyword>
<evidence type="ECO:0000256" key="2">
    <source>
        <dbReference type="ARBA" id="ARBA00022692"/>
    </source>
</evidence>
<gene>
    <name evidence="7" type="ORF">GCWU000325_01320</name>
</gene>
<dbReference type="RefSeq" id="WP_006255093.1">
    <property type="nucleotide sequence ID" value="NZ_GG700642.1"/>
</dbReference>
<dbReference type="eggNOG" id="ENOG50337U7">
    <property type="taxonomic scope" value="Bacteria"/>
</dbReference>
<comment type="caution">
    <text evidence="7">The sequence shown here is derived from an EMBL/GenBank/DDBJ whole genome shotgun (WGS) entry which is preliminary data.</text>
</comment>
<dbReference type="InterPro" id="IPR025640">
    <property type="entry name" value="GYF_2"/>
</dbReference>
<protein>
    <submittedName>
        <fullName evidence="7">Interferon-induced transmembrane protein</fullName>
    </submittedName>
</protein>
<comment type="subcellular location">
    <subcellularLocation>
        <location evidence="1">Membrane</location>
    </subcellularLocation>
</comment>
<dbReference type="GeneID" id="84577379"/>
<dbReference type="InterPro" id="IPR051423">
    <property type="entry name" value="CD225/Dispanin"/>
</dbReference>
<dbReference type="PANTHER" id="PTHR14948:SF44">
    <property type="entry name" value="PROLINE-RICH TRANSMEMBRANE PROTEIN 1-LIKE"/>
    <property type="match status" value="1"/>
</dbReference>
<dbReference type="HOGENOM" id="CLU_125968_0_0_10"/>
<evidence type="ECO:0000256" key="3">
    <source>
        <dbReference type="ARBA" id="ARBA00022989"/>
    </source>
</evidence>
<dbReference type="OrthoDB" id="9815705at2"/>
<dbReference type="GO" id="GO:0016020">
    <property type="term" value="C:membrane"/>
    <property type="evidence" value="ECO:0007669"/>
    <property type="project" value="UniProtKB-SubCell"/>
</dbReference>
<name>C9LGH7_9BACT</name>
<dbReference type="STRING" id="626522.GCWU000325_01320"/>
<accession>C9LGH7</accession>
<feature type="transmembrane region" description="Helical" evidence="5">
    <location>
        <begin position="74"/>
        <end position="95"/>
    </location>
</feature>
<keyword evidence="2 5" id="KW-0812">Transmembrane</keyword>
<feature type="domain" description="GYF" evidence="6">
    <location>
        <begin position="4"/>
        <end position="50"/>
    </location>
</feature>
<proteinExistence type="predicted"/>
<dbReference type="PANTHER" id="PTHR14948">
    <property type="entry name" value="NG5"/>
    <property type="match status" value="1"/>
</dbReference>
<dbReference type="Pfam" id="PF04505">
    <property type="entry name" value="CD225"/>
    <property type="match status" value="1"/>
</dbReference>
<evidence type="ECO:0000256" key="4">
    <source>
        <dbReference type="ARBA" id="ARBA00023136"/>
    </source>
</evidence>
<evidence type="ECO:0000313" key="8">
    <source>
        <dbReference type="Proteomes" id="UP000003460"/>
    </source>
</evidence>
<dbReference type="Proteomes" id="UP000003460">
    <property type="component" value="Unassembled WGS sequence"/>
</dbReference>
<feature type="transmembrane region" description="Helical" evidence="5">
    <location>
        <begin position="121"/>
        <end position="147"/>
    </location>
</feature>
<evidence type="ECO:0000256" key="1">
    <source>
        <dbReference type="ARBA" id="ARBA00004370"/>
    </source>
</evidence>